<evidence type="ECO:0000259" key="2">
    <source>
        <dbReference type="Pfam" id="PF08223"/>
    </source>
</evidence>
<dbReference type="OrthoDB" id="2270427at2"/>
<evidence type="ECO:0000259" key="3">
    <source>
        <dbReference type="Pfam" id="PF20803"/>
    </source>
</evidence>
<dbReference type="Gene3D" id="3.30.70.2650">
    <property type="match status" value="1"/>
</dbReference>
<dbReference type="PANTHER" id="PTHR30319:SF1">
    <property type="entry name" value="TRANSCRIPTIONAL REPRESSOR PAAX"/>
    <property type="match status" value="1"/>
</dbReference>
<reference evidence="4 5" key="1">
    <citation type="submission" date="2018-05" db="EMBL/GenBank/DDBJ databases">
        <title>Genomic Encyclopedia of Type Strains, Phase IV (KMG-IV): sequencing the most valuable type-strain genomes for metagenomic binning, comparative biology and taxonomic classification.</title>
        <authorList>
            <person name="Goeker M."/>
        </authorList>
    </citation>
    <scope>NUCLEOTIDE SEQUENCE [LARGE SCALE GENOMIC DNA]</scope>
    <source>
        <strain evidence="4 5">DSM 28556</strain>
    </source>
</reference>
<dbReference type="PIRSF" id="PIRSF020623">
    <property type="entry name" value="PaaX"/>
    <property type="match status" value="1"/>
</dbReference>
<dbReference type="Proteomes" id="UP000247978">
    <property type="component" value="Unassembled WGS sequence"/>
</dbReference>
<accession>A0A2V3VYR1</accession>
<dbReference type="PANTHER" id="PTHR30319">
    <property type="entry name" value="PHENYLACETIC ACID REGULATOR-RELATED TRANSCRIPTIONAL REPRESSOR"/>
    <property type="match status" value="1"/>
</dbReference>
<dbReference type="InterPro" id="IPR036388">
    <property type="entry name" value="WH-like_DNA-bd_sf"/>
</dbReference>
<protein>
    <submittedName>
        <fullName evidence="4">PaaX family transcriptional regulator</fullName>
    </submittedName>
</protein>
<dbReference type="NCBIfam" id="TIGR02277">
    <property type="entry name" value="PaaX_trns_reg"/>
    <property type="match status" value="1"/>
</dbReference>
<comment type="caution">
    <text evidence="4">The sequence shown here is derived from an EMBL/GenBank/DDBJ whole genome shotgun (WGS) entry which is preliminary data.</text>
</comment>
<dbReference type="AlphaFoldDB" id="A0A2V3VYR1"/>
<dbReference type="EMBL" id="QJJQ01000009">
    <property type="protein sequence ID" value="PXW85888.1"/>
    <property type="molecule type" value="Genomic_DNA"/>
</dbReference>
<dbReference type="InterPro" id="IPR048846">
    <property type="entry name" value="PaaX-like_central"/>
</dbReference>
<evidence type="ECO:0000259" key="1">
    <source>
        <dbReference type="Pfam" id="PF07848"/>
    </source>
</evidence>
<keyword evidence="5" id="KW-1185">Reference proteome</keyword>
<feature type="domain" description="Transcriptional repressor PaaX-like N-terminal" evidence="1">
    <location>
        <begin position="7"/>
        <end position="75"/>
    </location>
</feature>
<dbReference type="Gene3D" id="1.10.10.10">
    <property type="entry name" value="Winged helix-like DNA-binding domain superfamily/Winged helix DNA-binding domain"/>
    <property type="match status" value="1"/>
</dbReference>
<dbReference type="InterPro" id="IPR011965">
    <property type="entry name" value="PaaX_trns_reg"/>
</dbReference>
<dbReference type="GO" id="GO:0006351">
    <property type="term" value="P:DNA-templated transcription"/>
    <property type="evidence" value="ECO:0007669"/>
    <property type="project" value="InterPro"/>
</dbReference>
<dbReference type="Pfam" id="PF08223">
    <property type="entry name" value="PaaX_C"/>
    <property type="match status" value="1"/>
</dbReference>
<gene>
    <name evidence="4" type="ORF">DFR56_10950</name>
</gene>
<feature type="domain" description="Transcriptional repressor PaaX-like C-terminal" evidence="2">
    <location>
        <begin position="177"/>
        <end position="269"/>
    </location>
</feature>
<name>A0A2V3VYR1_9BACI</name>
<organism evidence="4 5">
    <name type="scientific">Pseudogracilibacillus auburnensis</name>
    <dbReference type="NCBI Taxonomy" id="1494959"/>
    <lineage>
        <taxon>Bacteria</taxon>
        <taxon>Bacillati</taxon>
        <taxon>Bacillota</taxon>
        <taxon>Bacilli</taxon>
        <taxon>Bacillales</taxon>
        <taxon>Bacillaceae</taxon>
        <taxon>Pseudogracilibacillus</taxon>
    </lineage>
</organism>
<feature type="domain" description="Transcriptional repressor PaaX-like central Cas2-like" evidence="3">
    <location>
        <begin position="92"/>
        <end position="173"/>
    </location>
</feature>
<dbReference type="RefSeq" id="WP_110395856.1">
    <property type="nucleotide sequence ID" value="NZ_JBHUHB010000001.1"/>
</dbReference>
<dbReference type="Pfam" id="PF20803">
    <property type="entry name" value="PaaX_M"/>
    <property type="match status" value="1"/>
</dbReference>
<sequence length="280" mass="33317">MDKNFSTRSMIFTIYGDYIRHYGNVIWIGSLIKLLEAFGHNEQAVRAAVSRMSKQGWLKSEKRGNKSYYFLTEQGVARMKEASKRIYKEPTPPWEGKWWILVYTIPEEKRHLRDKLREELVWSGFGLLSNSCWITPNDLEDEMTRMIKKYEIEDYVSYFQATYKGMQTNEELVKKCWDLDEINERYAQFIEQYSQKYVIDKSKINKNEISDSSCFVKSAWLVHQYRKFLFIDPSLPDELLPEKWLGDSATSLFKDYNNILSKPAKRFFESIFELGELIEQ</sequence>
<dbReference type="InterPro" id="IPR036390">
    <property type="entry name" value="WH_DNA-bd_sf"/>
</dbReference>
<dbReference type="Pfam" id="PF07848">
    <property type="entry name" value="PaaX"/>
    <property type="match status" value="1"/>
</dbReference>
<evidence type="ECO:0000313" key="4">
    <source>
        <dbReference type="EMBL" id="PXW85888.1"/>
    </source>
</evidence>
<dbReference type="SUPFAM" id="SSF46785">
    <property type="entry name" value="Winged helix' DNA-binding domain"/>
    <property type="match status" value="1"/>
</dbReference>
<dbReference type="InterPro" id="IPR013225">
    <property type="entry name" value="PaaX_C"/>
</dbReference>
<dbReference type="Gene3D" id="1.20.58.1460">
    <property type="match status" value="1"/>
</dbReference>
<dbReference type="InterPro" id="IPR012906">
    <property type="entry name" value="PaaX-like_N"/>
</dbReference>
<proteinExistence type="predicted"/>
<evidence type="ECO:0000313" key="5">
    <source>
        <dbReference type="Proteomes" id="UP000247978"/>
    </source>
</evidence>